<protein>
    <submittedName>
        <fullName evidence="2">Uncharacterized protein</fullName>
    </submittedName>
</protein>
<comment type="caution">
    <text evidence="2">The sequence shown here is derived from an EMBL/GenBank/DDBJ whole genome shotgun (WGS) entry which is preliminary data.</text>
</comment>
<evidence type="ECO:0000313" key="2">
    <source>
        <dbReference type="EMBL" id="PUU79735.1"/>
    </source>
</evidence>
<feature type="compositionally biased region" description="Polar residues" evidence="1">
    <location>
        <begin position="87"/>
        <end position="103"/>
    </location>
</feature>
<evidence type="ECO:0000256" key="1">
    <source>
        <dbReference type="SAM" id="MobiDB-lite"/>
    </source>
</evidence>
<gene>
    <name evidence="2" type="ORF">B9Z19DRAFT_1107482</name>
</gene>
<dbReference type="EMBL" id="NESQ01000083">
    <property type="protein sequence ID" value="PUU79735.1"/>
    <property type="molecule type" value="Genomic_DNA"/>
</dbReference>
<feature type="compositionally biased region" description="Basic and acidic residues" evidence="1">
    <location>
        <begin position="111"/>
        <end position="121"/>
    </location>
</feature>
<evidence type="ECO:0000313" key="3">
    <source>
        <dbReference type="Proteomes" id="UP000244722"/>
    </source>
</evidence>
<reference evidence="2 3" key="1">
    <citation type="submission" date="2017-04" db="EMBL/GenBank/DDBJ databases">
        <title>Draft genome sequence of Tuber borchii Vittad., a whitish edible truffle.</title>
        <authorList>
            <consortium name="DOE Joint Genome Institute"/>
            <person name="Murat C."/>
            <person name="Kuo A."/>
            <person name="Barry K.W."/>
            <person name="Clum A."/>
            <person name="Dockter R.B."/>
            <person name="Fauchery L."/>
            <person name="Iotti M."/>
            <person name="Kohler A."/>
            <person name="Labutti K."/>
            <person name="Lindquist E.A."/>
            <person name="Lipzen A."/>
            <person name="Ohm R.A."/>
            <person name="Wang M."/>
            <person name="Grigoriev I.V."/>
            <person name="Zambonelli A."/>
            <person name="Martin F.M."/>
        </authorList>
    </citation>
    <scope>NUCLEOTIDE SEQUENCE [LARGE SCALE GENOMIC DNA]</scope>
    <source>
        <strain evidence="2 3">Tbo3840</strain>
    </source>
</reference>
<accession>A0A2T6ZW79</accession>
<sequence length="164" mass="18077">MPHCATPDASQGTIFPASISYLVQHSFSFVPKPNLQPPSSTKPNQIRQKPLWIQSTSIMLQFFPRLQWFSGKGMPCQLVAVPIPDSATKSPIVTSRPKPSNRPQKQRKSTKKETATGDADKLPLATNSGRSSRTKQSQKQKTNEQEIKPTGLIILIIIIIGSDT</sequence>
<dbReference type="Proteomes" id="UP000244722">
    <property type="component" value="Unassembled WGS sequence"/>
</dbReference>
<dbReference type="AlphaFoldDB" id="A0A2T6ZW79"/>
<feature type="region of interest" description="Disordered" evidence="1">
    <location>
        <begin position="87"/>
        <end position="145"/>
    </location>
</feature>
<organism evidence="2 3">
    <name type="scientific">Tuber borchii</name>
    <name type="common">White truffle</name>
    <dbReference type="NCBI Taxonomy" id="42251"/>
    <lineage>
        <taxon>Eukaryota</taxon>
        <taxon>Fungi</taxon>
        <taxon>Dikarya</taxon>
        <taxon>Ascomycota</taxon>
        <taxon>Pezizomycotina</taxon>
        <taxon>Pezizomycetes</taxon>
        <taxon>Pezizales</taxon>
        <taxon>Tuberaceae</taxon>
        <taxon>Tuber</taxon>
    </lineage>
</organism>
<name>A0A2T6ZW79_TUBBO</name>
<proteinExistence type="predicted"/>
<keyword evidence="3" id="KW-1185">Reference proteome</keyword>